<reference evidence="11 12" key="1">
    <citation type="submission" date="2016-10" db="EMBL/GenBank/DDBJ databases">
        <authorList>
            <person name="de Groot N.N."/>
        </authorList>
    </citation>
    <scope>NUCLEOTIDE SEQUENCE [LARGE SCALE GENOMIC DNA]</scope>
    <source>
        <strain evidence="11 12">DSM 26880</strain>
    </source>
</reference>
<dbReference type="EMBL" id="FNPF01000005">
    <property type="protein sequence ID" value="SDY28470.1"/>
    <property type="molecule type" value="Genomic_DNA"/>
</dbReference>
<evidence type="ECO:0000256" key="7">
    <source>
        <dbReference type="ARBA" id="ARBA00023136"/>
    </source>
</evidence>
<comment type="similarity">
    <text evidence="8 9">Belongs to the TRAP transporter small permease family.</text>
</comment>
<keyword evidence="6 9" id="KW-1133">Transmembrane helix</keyword>
<evidence type="ECO:0000313" key="12">
    <source>
        <dbReference type="Proteomes" id="UP000199286"/>
    </source>
</evidence>
<dbReference type="Pfam" id="PF04290">
    <property type="entry name" value="DctQ"/>
    <property type="match status" value="1"/>
</dbReference>
<dbReference type="PANTHER" id="PTHR35011:SF11">
    <property type="entry name" value="TRAP TRANSPORTER SMALL PERMEASE PROTEIN"/>
    <property type="match status" value="1"/>
</dbReference>
<keyword evidence="4 9" id="KW-0997">Cell inner membrane</keyword>
<dbReference type="InterPro" id="IPR007387">
    <property type="entry name" value="TRAP_DctQ"/>
</dbReference>
<comment type="function">
    <text evidence="9">Part of the tripartite ATP-independent periplasmic (TRAP) transport system.</text>
</comment>
<evidence type="ECO:0000256" key="9">
    <source>
        <dbReference type="RuleBase" id="RU369079"/>
    </source>
</evidence>
<dbReference type="RefSeq" id="WP_089882177.1">
    <property type="nucleotide sequence ID" value="NZ_FNPF01000005.1"/>
</dbReference>
<feature type="transmembrane region" description="Helical" evidence="9">
    <location>
        <begin position="87"/>
        <end position="110"/>
    </location>
</feature>
<name>A0A1H3IL96_9RHOB</name>
<keyword evidence="3" id="KW-1003">Cell membrane</keyword>
<dbReference type="GO" id="GO:0015740">
    <property type="term" value="P:C4-dicarboxylate transport"/>
    <property type="evidence" value="ECO:0007669"/>
    <property type="project" value="TreeGrafter"/>
</dbReference>
<evidence type="ECO:0000256" key="3">
    <source>
        <dbReference type="ARBA" id="ARBA00022475"/>
    </source>
</evidence>
<dbReference type="GO" id="GO:0022857">
    <property type="term" value="F:transmembrane transporter activity"/>
    <property type="evidence" value="ECO:0007669"/>
    <property type="project" value="UniProtKB-UniRule"/>
</dbReference>
<keyword evidence="7 9" id="KW-0472">Membrane</keyword>
<keyword evidence="12" id="KW-1185">Reference proteome</keyword>
<dbReference type="AlphaFoldDB" id="A0A1H3IL96"/>
<keyword evidence="2 9" id="KW-0813">Transport</keyword>
<feature type="domain" description="Tripartite ATP-independent periplasmic transporters DctQ component" evidence="10">
    <location>
        <begin position="28"/>
        <end position="155"/>
    </location>
</feature>
<dbReference type="InterPro" id="IPR055348">
    <property type="entry name" value="DctQ"/>
</dbReference>
<feature type="transmembrane region" description="Helical" evidence="9">
    <location>
        <begin position="45"/>
        <end position="66"/>
    </location>
</feature>
<keyword evidence="5 9" id="KW-0812">Transmembrane</keyword>
<sequence>MLAPLRKGADGLIGLSATLGVIGLMLEVGVILVDVVGRAFGHPLFGSQDIVTMTLVIVVFGGMALCDRGGGHIAVDVLERHYPPLMNHAIDIGAAVLGAVIFAMIAWAVWQSAQLSQMLNLSTNLLGWPKAWFQWALSALALVTALGMTLRAIELILSGRDVRTEDGARIEDALRREDNA</sequence>
<dbReference type="PANTHER" id="PTHR35011">
    <property type="entry name" value="2,3-DIKETO-L-GULONATE TRAP TRANSPORTER SMALL PERMEASE PROTEIN YIAM"/>
    <property type="match status" value="1"/>
</dbReference>
<evidence type="ECO:0000256" key="8">
    <source>
        <dbReference type="ARBA" id="ARBA00038436"/>
    </source>
</evidence>
<evidence type="ECO:0000256" key="1">
    <source>
        <dbReference type="ARBA" id="ARBA00004429"/>
    </source>
</evidence>
<evidence type="ECO:0000256" key="4">
    <source>
        <dbReference type="ARBA" id="ARBA00022519"/>
    </source>
</evidence>
<evidence type="ECO:0000259" key="10">
    <source>
        <dbReference type="Pfam" id="PF04290"/>
    </source>
</evidence>
<protein>
    <recommendedName>
        <fullName evidence="9">TRAP transporter small permease protein</fullName>
    </recommendedName>
</protein>
<feature type="transmembrane region" description="Helical" evidence="9">
    <location>
        <begin position="12"/>
        <end position="33"/>
    </location>
</feature>
<dbReference type="OrthoDB" id="7854755at2"/>
<evidence type="ECO:0000313" key="11">
    <source>
        <dbReference type="EMBL" id="SDY28470.1"/>
    </source>
</evidence>
<organism evidence="11 12">
    <name type="scientific">Citreimonas salinaria</name>
    <dbReference type="NCBI Taxonomy" id="321339"/>
    <lineage>
        <taxon>Bacteria</taxon>
        <taxon>Pseudomonadati</taxon>
        <taxon>Pseudomonadota</taxon>
        <taxon>Alphaproteobacteria</taxon>
        <taxon>Rhodobacterales</taxon>
        <taxon>Roseobacteraceae</taxon>
        <taxon>Citreimonas</taxon>
    </lineage>
</organism>
<comment type="subunit">
    <text evidence="9">The complex comprises the extracytoplasmic solute receptor protein and the two transmembrane proteins.</text>
</comment>
<comment type="subcellular location">
    <subcellularLocation>
        <location evidence="1 9">Cell inner membrane</location>
        <topology evidence="1 9">Multi-pass membrane protein</topology>
    </subcellularLocation>
</comment>
<dbReference type="Proteomes" id="UP000199286">
    <property type="component" value="Unassembled WGS sequence"/>
</dbReference>
<evidence type="ECO:0000256" key="5">
    <source>
        <dbReference type="ARBA" id="ARBA00022692"/>
    </source>
</evidence>
<evidence type="ECO:0000256" key="2">
    <source>
        <dbReference type="ARBA" id="ARBA00022448"/>
    </source>
</evidence>
<gene>
    <name evidence="11" type="ORF">SAMN05444340_105137</name>
</gene>
<evidence type="ECO:0000256" key="6">
    <source>
        <dbReference type="ARBA" id="ARBA00022989"/>
    </source>
</evidence>
<feature type="transmembrane region" description="Helical" evidence="9">
    <location>
        <begin position="132"/>
        <end position="153"/>
    </location>
</feature>
<proteinExistence type="inferred from homology"/>
<dbReference type="GO" id="GO:0005886">
    <property type="term" value="C:plasma membrane"/>
    <property type="evidence" value="ECO:0007669"/>
    <property type="project" value="UniProtKB-SubCell"/>
</dbReference>
<dbReference type="STRING" id="321339.SAMN05444340_105137"/>
<accession>A0A1H3IL96</accession>